<evidence type="ECO:0000313" key="1">
    <source>
        <dbReference type="EMBL" id="CDY18112.1"/>
    </source>
</evidence>
<sequence length="58" mass="6382">MVSCLPCWVIEIDAEVLKSLSNGLRQWGKDELAILLISMGGIKTMVHATNFIIHLNAS</sequence>
<gene>
    <name evidence="1" type="primary">BnaA01g23730D</name>
    <name evidence="1" type="ORF">GSBRNA2T00002620001</name>
</gene>
<dbReference type="GO" id="GO:0016592">
    <property type="term" value="C:mediator complex"/>
    <property type="evidence" value="ECO:0007669"/>
    <property type="project" value="InterPro"/>
</dbReference>
<dbReference type="Proteomes" id="UP000028999">
    <property type="component" value="Unassembled WGS sequence"/>
</dbReference>
<dbReference type="EMBL" id="LK032082">
    <property type="protein sequence ID" value="CDY18112.1"/>
    <property type="molecule type" value="Genomic_DNA"/>
</dbReference>
<reference evidence="1 2" key="1">
    <citation type="journal article" date="2014" name="Science">
        <title>Plant genetics. Early allopolyploid evolution in the post-Neolithic Brassica napus oilseed genome.</title>
        <authorList>
            <person name="Chalhoub B."/>
            <person name="Denoeud F."/>
            <person name="Liu S."/>
            <person name="Parkin I.A."/>
            <person name="Tang H."/>
            <person name="Wang X."/>
            <person name="Chiquet J."/>
            <person name="Belcram H."/>
            <person name="Tong C."/>
            <person name="Samans B."/>
            <person name="Correa M."/>
            <person name="Da Silva C."/>
            <person name="Just J."/>
            <person name="Falentin C."/>
            <person name="Koh C.S."/>
            <person name="Le Clainche I."/>
            <person name="Bernard M."/>
            <person name="Bento P."/>
            <person name="Noel B."/>
            <person name="Labadie K."/>
            <person name="Alberti A."/>
            <person name="Charles M."/>
            <person name="Arnaud D."/>
            <person name="Guo H."/>
            <person name="Daviaud C."/>
            <person name="Alamery S."/>
            <person name="Jabbari K."/>
            <person name="Zhao M."/>
            <person name="Edger P.P."/>
            <person name="Chelaifa H."/>
            <person name="Tack D."/>
            <person name="Lassalle G."/>
            <person name="Mestiri I."/>
            <person name="Schnel N."/>
            <person name="Le Paslier M.C."/>
            <person name="Fan G."/>
            <person name="Renault V."/>
            <person name="Bayer P.E."/>
            <person name="Golicz A.A."/>
            <person name="Manoli S."/>
            <person name="Lee T.H."/>
            <person name="Thi V.H."/>
            <person name="Chalabi S."/>
            <person name="Hu Q."/>
            <person name="Fan C."/>
            <person name="Tollenaere R."/>
            <person name="Lu Y."/>
            <person name="Battail C."/>
            <person name="Shen J."/>
            <person name="Sidebottom C.H."/>
            <person name="Wang X."/>
            <person name="Canaguier A."/>
            <person name="Chauveau A."/>
            <person name="Berard A."/>
            <person name="Deniot G."/>
            <person name="Guan M."/>
            <person name="Liu Z."/>
            <person name="Sun F."/>
            <person name="Lim Y.P."/>
            <person name="Lyons E."/>
            <person name="Town C.D."/>
            <person name="Bancroft I."/>
            <person name="Wang X."/>
            <person name="Meng J."/>
            <person name="Ma J."/>
            <person name="Pires J.C."/>
            <person name="King G.J."/>
            <person name="Brunel D."/>
            <person name="Delourme R."/>
            <person name="Renard M."/>
            <person name="Aury J.M."/>
            <person name="Adams K.L."/>
            <person name="Batley J."/>
            <person name="Snowdon R.J."/>
            <person name="Tost J."/>
            <person name="Edwards D."/>
            <person name="Zhou Y."/>
            <person name="Hua W."/>
            <person name="Sharpe A.G."/>
            <person name="Paterson A.H."/>
            <person name="Guan C."/>
            <person name="Wincker P."/>
        </authorList>
    </citation>
    <scope>NUCLEOTIDE SEQUENCE [LARGE SCALE GENOMIC DNA]</scope>
    <source>
        <strain evidence="2">cv. Darmor-bzh</strain>
    </source>
</reference>
<proteinExistence type="predicted"/>
<dbReference type="AlphaFoldDB" id="A0A078FZB6"/>
<dbReference type="STRING" id="3708.A0A078FZB6"/>
<organism evidence="1 2">
    <name type="scientific">Brassica napus</name>
    <name type="common">Rape</name>
    <dbReference type="NCBI Taxonomy" id="3708"/>
    <lineage>
        <taxon>Eukaryota</taxon>
        <taxon>Viridiplantae</taxon>
        <taxon>Streptophyta</taxon>
        <taxon>Embryophyta</taxon>
        <taxon>Tracheophyta</taxon>
        <taxon>Spermatophyta</taxon>
        <taxon>Magnoliopsida</taxon>
        <taxon>eudicotyledons</taxon>
        <taxon>Gunneridae</taxon>
        <taxon>Pentapetalae</taxon>
        <taxon>rosids</taxon>
        <taxon>malvids</taxon>
        <taxon>Brassicales</taxon>
        <taxon>Brassicaceae</taxon>
        <taxon>Brassiceae</taxon>
        <taxon>Brassica</taxon>
    </lineage>
</organism>
<accession>A0A078FZB6</accession>
<name>A0A078FZB6_BRANA</name>
<protein>
    <submittedName>
        <fullName evidence="1">BnaA01g23730D protein</fullName>
    </submittedName>
</protein>
<evidence type="ECO:0000313" key="2">
    <source>
        <dbReference type="Proteomes" id="UP000028999"/>
    </source>
</evidence>
<dbReference type="PANTHER" id="PTHR33739">
    <property type="entry name" value="OS07G0681500 PROTEIN"/>
    <property type="match status" value="1"/>
</dbReference>
<dbReference type="InterPro" id="IPR039638">
    <property type="entry name" value="MED33A/B"/>
</dbReference>
<keyword evidence="2" id="KW-1185">Reference proteome</keyword>
<dbReference type="PaxDb" id="3708-A0A078FZB6"/>
<dbReference type="Gramene" id="CDY18112">
    <property type="protein sequence ID" value="CDY18112"/>
    <property type="gene ID" value="GSBRNA2T00002620001"/>
</dbReference>
<dbReference type="PANTHER" id="PTHR33739:SF5">
    <property type="entry name" value="MEDIATOR OF RNA POLYMERASE II TRANSCRIPTION SUBUNIT 33A"/>
    <property type="match status" value="1"/>
</dbReference>
<dbReference type="GO" id="GO:2000762">
    <property type="term" value="P:regulation of phenylpropanoid metabolic process"/>
    <property type="evidence" value="ECO:0007669"/>
    <property type="project" value="InterPro"/>
</dbReference>